<dbReference type="GO" id="GO:0031491">
    <property type="term" value="F:nucleosome binding"/>
    <property type="evidence" value="ECO:0007669"/>
    <property type="project" value="TreeGrafter"/>
</dbReference>
<evidence type="ECO:0000256" key="1">
    <source>
        <dbReference type="ARBA" id="ARBA00006159"/>
    </source>
</evidence>
<dbReference type="PANTHER" id="PTHR45849:SF3">
    <property type="entry name" value="HISTONE CHAPERONE RTT106"/>
    <property type="match status" value="1"/>
</dbReference>
<dbReference type="InterPro" id="IPR013719">
    <property type="entry name" value="RTT106/SPT16-like_middle_dom"/>
</dbReference>
<dbReference type="AlphaFoldDB" id="A0A0F4YT87"/>
<reference evidence="6 7" key="1">
    <citation type="submission" date="2015-04" db="EMBL/GenBank/DDBJ databases">
        <authorList>
            <person name="Heijne W.H."/>
            <person name="Fedorova N.D."/>
            <person name="Nierman W.C."/>
            <person name="Vollebregt A.W."/>
            <person name="Zhao Z."/>
            <person name="Wu L."/>
            <person name="Kumar M."/>
            <person name="Stam H."/>
            <person name="van den Berg M.A."/>
            <person name="Pel H.J."/>
        </authorList>
    </citation>
    <scope>NUCLEOTIDE SEQUENCE [LARGE SCALE GENOMIC DNA]</scope>
    <source>
        <strain evidence="6 7">CBS 393.64</strain>
    </source>
</reference>
<evidence type="ECO:0000256" key="4">
    <source>
        <dbReference type="SAM" id="MobiDB-lite"/>
    </source>
</evidence>
<organism evidence="6 7">
    <name type="scientific">Rasamsonia emersonii (strain ATCC 16479 / CBS 393.64 / IMI 116815)</name>
    <dbReference type="NCBI Taxonomy" id="1408163"/>
    <lineage>
        <taxon>Eukaryota</taxon>
        <taxon>Fungi</taxon>
        <taxon>Dikarya</taxon>
        <taxon>Ascomycota</taxon>
        <taxon>Pezizomycotina</taxon>
        <taxon>Eurotiomycetes</taxon>
        <taxon>Eurotiomycetidae</taxon>
        <taxon>Eurotiales</taxon>
        <taxon>Trichocomaceae</taxon>
        <taxon>Rasamsonia</taxon>
    </lineage>
</organism>
<feature type="compositionally biased region" description="Acidic residues" evidence="4">
    <location>
        <begin position="407"/>
        <end position="444"/>
    </location>
</feature>
<accession>A0A0F4YT87</accession>
<evidence type="ECO:0000313" key="7">
    <source>
        <dbReference type="Proteomes" id="UP000053958"/>
    </source>
</evidence>
<feature type="domain" description="Histone chaperone RTT106/FACT complex subunit SPT16-like middle" evidence="5">
    <location>
        <begin position="274"/>
        <end position="368"/>
    </location>
</feature>
<comment type="subunit">
    <text evidence="3">Interacts with histones H3 and H4.</text>
</comment>
<feature type="compositionally biased region" description="Acidic residues" evidence="4">
    <location>
        <begin position="456"/>
        <end position="467"/>
    </location>
</feature>
<dbReference type="RefSeq" id="XP_013328119.1">
    <property type="nucleotide sequence ID" value="XM_013472665.1"/>
</dbReference>
<dbReference type="Gene3D" id="2.30.29.120">
    <property type="match status" value="1"/>
</dbReference>
<proteinExistence type="inferred from homology"/>
<comment type="caution">
    <text evidence="6">The sequence shown here is derived from an EMBL/GenBank/DDBJ whole genome shotgun (WGS) entry which is preliminary data.</text>
</comment>
<dbReference type="SUPFAM" id="SSF50729">
    <property type="entry name" value="PH domain-like"/>
    <property type="match status" value="1"/>
</dbReference>
<comment type="function">
    <text evidence="2">Histones H3 and H4 chaperone involved in the nucleosome formation and heterochromatin silencing. Required for the deposition of H3K56ac-carrying H3-H4 complex onto newly-replicated DNA. Plays a role in the transcriptional regulation of the cell-cycle dependent histone genes by creating a repressive structure at the core histone gene promoter.</text>
</comment>
<gene>
    <name evidence="6" type="ORF">T310_4465</name>
</gene>
<feature type="region of interest" description="Disordered" evidence="4">
    <location>
        <begin position="378"/>
        <end position="467"/>
    </location>
</feature>
<evidence type="ECO:0000256" key="3">
    <source>
        <dbReference type="ARBA" id="ARBA00038654"/>
    </source>
</evidence>
<evidence type="ECO:0000256" key="2">
    <source>
        <dbReference type="ARBA" id="ARBA00037550"/>
    </source>
</evidence>
<dbReference type="SMART" id="SM01287">
    <property type="entry name" value="Rtt106"/>
    <property type="match status" value="1"/>
</dbReference>
<dbReference type="InterPro" id="IPR050454">
    <property type="entry name" value="RTT106/SSRP1_HistChap/FACT"/>
</dbReference>
<name>A0A0F4YT87_RASE3</name>
<comment type="similarity">
    <text evidence="1">Belongs to the RTT106 family.</text>
</comment>
<dbReference type="GeneID" id="25316813"/>
<dbReference type="PANTHER" id="PTHR45849">
    <property type="entry name" value="FACT COMPLEX SUBUNIT SSRP1"/>
    <property type="match status" value="1"/>
</dbReference>
<feature type="compositionally biased region" description="Basic and acidic residues" evidence="4">
    <location>
        <begin position="445"/>
        <end position="455"/>
    </location>
</feature>
<evidence type="ECO:0000259" key="5">
    <source>
        <dbReference type="SMART" id="SM01287"/>
    </source>
</evidence>
<protein>
    <submittedName>
        <fullName evidence="6">Histone chaperone rtt106</fullName>
    </submittedName>
</protein>
<evidence type="ECO:0000313" key="6">
    <source>
        <dbReference type="EMBL" id="KKA21507.1"/>
    </source>
</evidence>
<dbReference type="STRING" id="1408163.A0A0F4YT87"/>
<keyword evidence="7" id="KW-1185">Reference proteome</keyword>
<sequence>MAFAAINSSGNRQTFSVVNNTSAGVQQWPAVDYSIIDKAFAADASLRKRVYDAISASPQHGPLFQDIAQYTYSLSARTQNPVAQPVQPVEEEPAIKKRKLQNGDAVKSTAVVSDLAADVPLQFYVQDVSFAVPQRKKLALEITAAGGFLRARNQTSKEIEFGIPMGKIQHVLCLPVPEKSQRQFNFCVIPKYGDGITPPPEGEAVPESMVWTVADGPLKAAYTGTGQQIGSEETADVLLRRILNETLGHTKVIRPDEREFVSAMPEAHRKGEKAFHVKAFRGSKEGYLFFLSTGIFFGFKKPLLFFAFENIESISYTSVLQRTFNLNIATRIDSSQNSQEIEFAMIDQADHAGIDAYVKRHGLQDASLAEARRAKKYNVNAEKGGQDTGEGEMEQESELQKVQRELEDQEDEEEEDYDPGSEGDSDGSESSSEEEDGEGEGFEYDEGRDLVKEELGSEAEEIPPDEL</sequence>
<dbReference type="EMBL" id="LASV01000182">
    <property type="protein sequence ID" value="KKA21507.1"/>
    <property type="molecule type" value="Genomic_DNA"/>
</dbReference>
<dbReference type="Gene3D" id="2.30.29.30">
    <property type="entry name" value="Pleckstrin-homology domain (PH domain)/Phosphotyrosine-binding domain (PTB)"/>
    <property type="match status" value="1"/>
</dbReference>
<dbReference type="Pfam" id="PF08512">
    <property type="entry name" value="Rttp106-like_middle"/>
    <property type="match status" value="1"/>
</dbReference>
<dbReference type="Proteomes" id="UP000053958">
    <property type="component" value="Unassembled WGS sequence"/>
</dbReference>
<dbReference type="GO" id="GO:0042393">
    <property type="term" value="F:histone binding"/>
    <property type="evidence" value="ECO:0007669"/>
    <property type="project" value="TreeGrafter"/>
</dbReference>
<dbReference type="InterPro" id="IPR011993">
    <property type="entry name" value="PH-like_dom_sf"/>
</dbReference>
<dbReference type="OrthoDB" id="75754at2759"/>